<comment type="caution">
    <text evidence="1">The sequence shown here is derived from an EMBL/GenBank/DDBJ whole genome shotgun (WGS) entry which is preliminary data.</text>
</comment>
<organism evidence="1 2">
    <name type="scientific">Blastomyces percursus</name>
    <dbReference type="NCBI Taxonomy" id="1658174"/>
    <lineage>
        <taxon>Eukaryota</taxon>
        <taxon>Fungi</taxon>
        <taxon>Dikarya</taxon>
        <taxon>Ascomycota</taxon>
        <taxon>Pezizomycotina</taxon>
        <taxon>Eurotiomycetes</taxon>
        <taxon>Eurotiomycetidae</taxon>
        <taxon>Onygenales</taxon>
        <taxon>Ajellomycetaceae</taxon>
        <taxon>Blastomyces</taxon>
    </lineage>
</organism>
<protein>
    <submittedName>
        <fullName evidence="1">Uncharacterized protein</fullName>
    </submittedName>
</protein>
<dbReference type="STRING" id="1658174.A0A1J9R157"/>
<keyword evidence="2" id="KW-1185">Reference proteome</keyword>
<accession>A0A1J9R157</accession>
<dbReference type="Proteomes" id="UP000242791">
    <property type="component" value="Unassembled WGS sequence"/>
</dbReference>
<evidence type="ECO:0000313" key="2">
    <source>
        <dbReference type="Proteomes" id="UP000242791"/>
    </source>
</evidence>
<name>A0A1J9R157_9EURO</name>
<sequence length="100" mass="10619">MSMSSYGGLTNSSFGCADDVDKLCKIYLKTPVPLPFPSNEATTTRTARIVYVTPIQIRFQMTDSAVVPISTESLKLPYALKPLPKGAKVGIAVGVIAAVV</sequence>
<dbReference type="AlphaFoldDB" id="A0A1J9R157"/>
<reference evidence="1 2" key="1">
    <citation type="submission" date="2015-08" db="EMBL/GenBank/DDBJ databases">
        <title>Emmonsia species relationships and genome sequence.</title>
        <authorList>
            <person name="Cuomo C.A."/>
            <person name="Schwartz I.S."/>
            <person name="Kenyon C."/>
            <person name="De Hoog G.S."/>
            <person name="Govender N.P."/>
            <person name="Botha A."/>
            <person name="Moreno L."/>
            <person name="De Vries M."/>
            <person name="Munoz J.F."/>
            <person name="Stielow J.B."/>
        </authorList>
    </citation>
    <scope>NUCLEOTIDE SEQUENCE [LARGE SCALE GENOMIC DNA]</scope>
    <source>
        <strain evidence="1 2">EI222</strain>
    </source>
</reference>
<dbReference type="VEuPathDB" id="FungiDB:ACJ73_06885"/>
<dbReference type="EMBL" id="LGTZ01001286">
    <property type="protein sequence ID" value="OJD21772.1"/>
    <property type="molecule type" value="Genomic_DNA"/>
</dbReference>
<evidence type="ECO:0000313" key="1">
    <source>
        <dbReference type="EMBL" id="OJD21772.1"/>
    </source>
</evidence>
<dbReference type="OrthoDB" id="4187851at2759"/>
<proteinExistence type="predicted"/>
<gene>
    <name evidence="1" type="ORF">ACJ73_06885</name>
</gene>